<dbReference type="SMART" id="SM00671">
    <property type="entry name" value="SEL1"/>
    <property type="match status" value="2"/>
</dbReference>
<dbReference type="PANTHER" id="PTHR11102">
    <property type="entry name" value="SEL-1-LIKE PROTEIN"/>
    <property type="match status" value="1"/>
</dbReference>
<evidence type="ECO:0000313" key="2">
    <source>
        <dbReference type="Proteomes" id="UP001056201"/>
    </source>
</evidence>
<gene>
    <name evidence="1" type="ORF">MW290_32190</name>
</gene>
<dbReference type="EMBL" id="CP097637">
    <property type="protein sequence ID" value="URI11988.1"/>
    <property type="molecule type" value="Genomic_DNA"/>
</dbReference>
<reference evidence="1" key="1">
    <citation type="submission" date="2022-05" db="EMBL/GenBank/DDBJ databases">
        <title>An RpoN-dependent PEP-CTERM gene is involved in floc formation of an Aquincola tertiaricarbonis strain.</title>
        <authorList>
            <person name="Qiu D."/>
            <person name="Xia M."/>
        </authorList>
    </citation>
    <scope>NUCLEOTIDE SEQUENCE</scope>
    <source>
        <strain evidence="1">RN12</strain>
        <plasmid evidence="1">A</plasmid>
    </source>
</reference>
<protein>
    <recommendedName>
        <fullName evidence="3">Sel1 repeat family protein</fullName>
    </recommendedName>
</protein>
<keyword evidence="1" id="KW-0614">Plasmid</keyword>
<keyword evidence="2" id="KW-1185">Reference proteome</keyword>
<evidence type="ECO:0008006" key="3">
    <source>
        <dbReference type="Google" id="ProtNLM"/>
    </source>
</evidence>
<sequence>MLDLESVAPMLLVQLTSQDLGVLQLADAGDAEAQNDIALLFLEAGRAESAKYLFEMSAKQGHPDAMHWLGRCAIEGNGTEKDTTLGLSWLTRAAAAGHVISKEMVESLVSGALRAK</sequence>
<name>A0ABY4SJH8_AQUTE</name>
<dbReference type="InterPro" id="IPR006597">
    <property type="entry name" value="Sel1-like"/>
</dbReference>
<dbReference type="RefSeq" id="WP_250200178.1">
    <property type="nucleotide sequence ID" value="NZ_CP097637.1"/>
</dbReference>
<dbReference type="InterPro" id="IPR011990">
    <property type="entry name" value="TPR-like_helical_dom_sf"/>
</dbReference>
<geneLocation type="plasmid" evidence="1 2">
    <name>A</name>
</geneLocation>
<evidence type="ECO:0000313" key="1">
    <source>
        <dbReference type="EMBL" id="URI11988.1"/>
    </source>
</evidence>
<dbReference type="SUPFAM" id="SSF81901">
    <property type="entry name" value="HCP-like"/>
    <property type="match status" value="1"/>
</dbReference>
<dbReference type="PANTHER" id="PTHR11102:SF147">
    <property type="entry name" value="SEL1L ADAPTOR SUBUNIT OF ERAD E3 UBIQUITIN LIGASE"/>
    <property type="match status" value="1"/>
</dbReference>
<dbReference type="Proteomes" id="UP001056201">
    <property type="component" value="Plasmid A"/>
</dbReference>
<accession>A0ABY4SJH8</accession>
<organism evidence="1 2">
    <name type="scientific">Aquincola tertiaricarbonis</name>
    <dbReference type="NCBI Taxonomy" id="391953"/>
    <lineage>
        <taxon>Bacteria</taxon>
        <taxon>Pseudomonadati</taxon>
        <taxon>Pseudomonadota</taxon>
        <taxon>Betaproteobacteria</taxon>
        <taxon>Burkholderiales</taxon>
        <taxon>Sphaerotilaceae</taxon>
        <taxon>Aquincola</taxon>
    </lineage>
</organism>
<dbReference type="Pfam" id="PF08238">
    <property type="entry name" value="Sel1"/>
    <property type="match status" value="2"/>
</dbReference>
<dbReference type="InterPro" id="IPR050767">
    <property type="entry name" value="Sel1_AlgK"/>
</dbReference>
<dbReference type="Gene3D" id="1.25.40.10">
    <property type="entry name" value="Tetratricopeptide repeat domain"/>
    <property type="match status" value="1"/>
</dbReference>
<proteinExistence type="predicted"/>